<gene>
    <name evidence="1" type="ordered locus">BOV_2095</name>
</gene>
<evidence type="ECO:0000313" key="2">
    <source>
        <dbReference type="Proteomes" id="UP000006383"/>
    </source>
</evidence>
<dbReference type="HOGENOM" id="CLU_2551678_0_0_5"/>
<keyword evidence="2" id="KW-1185">Reference proteome</keyword>
<dbReference type="EMBL" id="CP000708">
    <property type="protein sequence ID" value="ABQ61826.1"/>
    <property type="molecule type" value="Genomic_DNA"/>
</dbReference>
<sequence>MPLSAKKDQYWEKAERKMVYRCERNSICAVGWLCAATGLPAKSASPLMTAIIIRAPMSVHSIRAAPDLFFKKRIIKAGIADYLVCGECLDGAHFNVCQL</sequence>
<accession>A0A0H3ARY9</accession>
<dbReference type="AlphaFoldDB" id="A0A0H3ARY9"/>
<proteinExistence type="predicted"/>
<evidence type="ECO:0000313" key="1">
    <source>
        <dbReference type="EMBL" id="ABQ61826.1"/>
    </source>
</evidence>
<dbReference type="KEGG" id="bov:BOV_2095"/>
<organism evidence="1 2">
    <name type="scientific">Brucella ovis (strain ATCC 25840 / 63/290 / NCTC 10512)</name>
    <dbReference type="NCBI Taxonomy" id="444178"/>
    <lineage>
        <taxon>Bacteria</taxon>
        <taxon>Pseudomonadati</taxon>
        <taxon>Pseudomonadota</taxon>
        <taxon>Alphaproteobacteria</taxon>
        <taxon>Hyphomicrobiales</taxon>
        <taxon>Brucellaceae</taxon>
        <taxon>Brucella/Ochrobactrum group</taxon>
        <taxon>Brucella</taxon>
    </lineage>
</organism>
<protein>
    <submittedName>
        <fullName evidence="1">Hypothetical cytosolic protein</fullName>
    </submittedName>
</protein>
<name>A0A0H3ARY9_BRUO2</name>
<dbReference type="Proteomes" id="UP000006383">
    <property type="component" value="Chromosome I"/>
</dbReference>
<reference evidence="2" key="1">
    <citation type="journal article" date="2009" name="PLoS ONE">
        <title>Genome degradation in Brucella ovis corresponds with narrowing of its host range and tissue tropism.</title>
        <authorList>
            <person name="Tsolis R.M."/>
            <person name="Seshadri R."/>
            <person name="Santos R.L."/>
            <person name="Sangari F.J."/>
            <person name="Lobo J.M."/>
            <person name="de Jong M.F."/>
            <person name="Ren Q."/>
            <person name="Myers G."/>
            <person name="Brinkac L.M."/>
            <person name="Nelson W.C."/>
            <person name="Deboy R.T."/>
            <person name="Angiuoli S."/>
            <person name="Khouri H."/>
            <person name="Dimitrov G."/>
            <person name="Robinson J.R."/>
            <person name="Mulligan S."/>
            <person name="Walker R.L."/>
            <person name="Elzer P.E."/>
            <person name="Hassan K.A."/>
            <person name="Paulsen I.T."/>
        </authorList>
    </citation>
    <scope>NUCLEOTIDE SEQUENCE [LARGE SCALE GENOMIC DNA]</scope>
    <source>
        <strain evidence="2">ATCC 25840 / 63/290 / NCTC 10512</strain>
    </source>
</reference>